<keyword evidence="5 7" id="KW-1133">Transmembrane helix</keyword>
<evidence type="ECO:0000259" key="9">
    <source>
        <dbReference type="Pfam" id="PF16916"/>
    </source>
</evidence>
<name>A0A1D3UTA2_TANFO</name>
<keyword evidence="6 7" id="KW-0472">Membrane</keyword>
<evidence type="ECO:0000256" key="5">
    <source>
        <dbReference type="ARBA" id="ARBA00022989"/>
    </source>
</evidence>
<reference evidence="10 11" key="1">
    <citation type="submission" date="2016-09" db="EMBL/GenBank/DDBJ databases">
        <authorList>
            <person name="Capua I."/>
            <person name="De Benedictis P."/>
            <person name="Joannis T."/>
            <person name="Lombin L.H."/>
            <person name="Cattoli G."/>
        </authorList>
    </citation>
    <scope>NUCLEOTIDE SEQUENCE [LARGE SCALE GENOMIC DNA]</scope>
    <source>
        <strain evidence="10 11">UB20</strain>
    </source>
</reference>
<feature type="domain" description="Cation efflux protein transmembrane" evidence="8">
    <location>
        <begin position="14"/>
        <end position="212"/>
    </location>
</feature>
<feature type="transmembrane region" description="Helical" evidence="7">
    <location>
        <begin position="12"/>
        <end position="31"/>
    </location>
</feature>
<dbReference type="PANTHER" id="PTHR43840">
    <property type="entry name" value="MITOCHONDRIAL METAL TRANSPORTER 1-RELATED"/>
    <property type="match status" value="1"/>
</dbReference>
<dbReference type="Gene3D" id="3.30.70.1350">
    <property type="entry name" value="Cation efflux protein, cytoplasmic domain"/>
    <property type="match status" value="1"/>
</dbReference>
<dbReference type="EMBL" id="FMMM01000070">
    <property type="protein sequence ID" value="SCQ23464.1"/>
    <property type="molecule type" value="Genomic_DNA"/>
</dbReference>
<dbReference type="PANTHER" id="PTHR43840:SF15">
    <property type="entry name" value="MITOCHONDRIAL METAL TRANSPORTER 1-RELATED"/>
    <property type="match status" value="1"/>
</dbReference>
<feature type="transmembrane region" description="Helical" evidence="7">
    <location>
        <begin position="79"/>
        <end position="99"/>
    </location>
</feature>
<dbReference type="RefSeq" id="WP_074450093.1">
    <property type="nucleotide sequence ID" value="NZ_CAUUNV010000168.1"/>
</dbReference>
<dbReference type="GO" id="GO:0016020">
    <property type="term" value="C:membrane"/>
    <property type="evidence" value="ECO:0007669"/>
    <property type="project" value="UniProtKB-SubCell"/>
</dbReference>
<dbReference type="InterPro" id="IPR002524">
    <property type="entry name" value="Cation_efflux"/>
</dbReference>
<comment type="subcellular location">
    <subcellularLocation>
        <location evidence="1">Membrane</location>
        <topology evidence="1">Multi-pass membrane protein</topology>
    </subcellularLocation>
</comment>
<feature type="domain" description="Cation efflux protein cytoplasmic" evidence="9">
    <location>
        <begin position="216"/>
        <end position="293"/>
    </location>
</feature>
<dbReference type="NCBIfam" id="TIGR01297">
    <property type="entry name" value="CDF"/>
    <property type="match status" value="1"/>
</dbReference>
<evidence type="ECO:0000313" key="10">
    <source>
        <dbReference type="EMBL" id="SCQ23464.1"/>
    </source>
</evidence>
<dbReference type="InterPro" id="IPR027470">
    <property type="entry name" value="Cation_efflux_CTD"/>
</dbReference>
<evidence type="ECO:0000313" key="11">
    <source>
        <dbReference type="Proteomes" id="UP000182057"/>
    </source>
</evidence>
<dbReference type="Pfam" id="PF16916">
    <property type="entry name" value="ZT_dimer"/>
    <property type="match status" value="1"/>
</dbReference>
<evidence type="ECO:0000256" key="6">
    <source>
        <dbReference type="ARBA" id="ARBA00023136"/>
    </source>
</evidence>
<keyword evidence="3" id="KW-0813">Transport</keyword>
<evidence type="ECO:0000256" key="2">
    <source>
        <dbReference type="ARBA" id="ARBA00008114"/>
    </source>
</evidence>
<dbReference type="SUPFAM" id="SSF161111">
    <property type="entry name" value="Cation efflux protein transmembrane domain-like"/>
    <property type="match status" value="1"/>
</dbReference>
<evidence type="ECO:0000256" key="3">
    <source>
        <dbReference type="ARBA" id="ARBA00022448"/>
    </source>
</evidence>
<evidence type="ECO:0000256" key="1">
    <source>
        <dbReference type="ARBA" id="ARBA00004141"/>
    </source>
</evidence>
<evidence type="ECO:0000256" key="7">
    <source>
        <dbReference type="SAM" id="Phobius"/>
    </source>
</evidence>
<comment type="similarity">
    <text evidence="2">Belongs to the cation diffusion facilitator (CDF) transporter (TC 2.A.4) family.</text>
</comment>
<accession>A0A1D3UTA2</accession>
<dbReference type="AlphaFoldDB" id="A0A1D3UTA2"/>
<gene>
    <name evidence="10" type="primary">fieF</name>
    <name evidence="10" type="ORF">TFUB20_02056</name>
</gene>
<keyword evidence="4 7" id="KW-0812">Transmembrane</keyword>
<organism evidence="10 11">
    <name type="scientific">Tannerella forsythia</name>
    <name type="common">Bacteroides forsythus</name>
    <dbReference type="NCBI Taxonomy" id="28112"/>
    <lineage>
        <taxon>Bacteria</taxon>
        <taxon>Pseudomonadati</taxon>
        <taxon>Bacteroidota</taxon>
        <taxon>Bacteroidia</taxon>
        <taxon>Bacteroidales</taxon>
        <taxon>Tannerellaceae</taxon>
        <taxon>Tannerella</taxon>
    </lineage>
</organism>
<dbReference type="InterPro" id="IPR058533">
    <property type="entry name" value="Cation_efflux_TM"/>
</dbReference>
<evidence type="ECO:0000259" key="8">
    <source>
        <dbReference type="Pfam" id="PF01545"/>
    </source>
</evidence>
<dbReference type="Proteomes" id="UP000182057">
    <property type="component" value="Unassembled WGS sequence"/>
</dbReference>
<dbReference type="GO" id="GO:0008324">
    <property type="term" value="F:monoatomic cation transmembrane transporter activity"/>
    <property type="evidence" value="ECO:0007669"/>
    <property type="project" value="InterPro"/>
</dbReference>
<dbReference type="InterPro" id="IPR050291">
    <property type="entry name" value="CDF_Transporter"/>
</dbReference>
<dbReference type="OrthoDB" id="9806522at2"/>
<sequence>MSREKDLKNITVWSFIGNFLLLVFKFVAGLWGHSSAMLADAVHSLSDFVTDVVVFICIHLSSRPRDDDHDYGHGKYETLATSVIGVVLLFVGVGIFWNGASKIYGFYVLDEPIASPGKIALIAALVSILVKELLFQVTAAVGNRYDSQTVIANAWHHHSDALSSVATAVGIAGAIWLGDGWTVLDPLAALVVSVLVVKVAIRLTVPAINDLLEKSLPEEIENEILDTIGSVDKVQDPHHLQTRRIGNDYAIEAHIRVDGRMAVNEAHEIMSRVERKLREKYGQGTHITLHVEPVKQPSKTL</sequence>
<dbReference type="InterPro" id="IPR027469">
    <property type="entry name" value="Cation_efflux_TMD_sf"/>
</dbReference>
<dbReference type="FunFam" id="1.20.1510.10:FF:000006">
    <property type="entry name" value="Divalent cation efflux transporter"/>
    <property type="match status" value="1"/>
</dbReference>
<dbReference type="Pfam" id="PF01545">
    <property type="entry name" value="Cation_efflux"/>
    <property type="match status" value="1"/>
</dbReference>
<dbReference type="SUPFAM" id="SSF160240">
    <property type="entry name" value="Cation efflux protein cytoplasmic domain-like"/>
    <property type="match status" value="1"/>
</dbReference>
<evidence type="ECO:0000256" key="4">
    <source>
        <dbReference type="ARBA" id="ARBA00022692"/>
    </source>
</evidence>
<dbReference type="InterPro" id="IPR036837">
    <property type="entry name" value="Cation_efflux_CTD_sf"/>
</dbReference>
<proteinExistence type="inferred from homology"/>
<dbReference type="Gene3D" id="1.20.1510.10">
    <property type="entry name" value="Cation efflux protein transmembrane domain"/>
    <property type="match status" value="1"/>
</dbReference>
<protein>
    <submittedName>
        <fullName evidence="10">Ferrous-iron efflux pump FieF</fullName>
    </submittedName>
</protein>